<evidence type="ECO:0000313" key="3">
    <source>
        <dbReference type="Proteomes" id="UP000268084"/>
    </source>
</evidence>
<evidence type="ECO:0000256" key="1">
    <source>
        <dbReference type="SAM" id="SignalP"/>
    </source>
</evidence>
<sequence>MNQRRTGALILAAALLALVVLSAVQQATKPLPGAASAIPIAAPPSVGDCLLEPAGGQGVQLTPTSTVLRPDQVLSVGPCVGLRYGEVVKVTPAITRTDEQDSLCVNLYDYVGVKFSGAGWRTPLYLSSTVIGPDDRQFATGQTWAACVVIPSFGQPYDGSVKGAGSALPPSFATCFPGARTADSLRSDCYGPHRRELLGVRSLLAPGMTQAELDQTCQEWGSKVTGLQDFTVSGQLRPATAVYDSTNLSSTLSPANLPGGQPYYAECFAEPTSLSRLLTGPLLSLGDGPLPLS</sequence>
<dbReference type="EMBL" id="CP034170">
    <property type="protein sequence ID" value="AZI56922.1"/>
    <property type="molecule type" value="Genomic_DNA"/>
</dbReference>
<dbReference type="KEGG" id="nak:EH165_00785"/>
<feature type="chain" id="PRO_5038415588" description="Septum formation-related domain-containing protein" evidence="1">
    <location>
        <begin position="23"/>
        <end position="293"/>
    </location>
</feature>
<keyword evidence="3" id="KW-1185">Reference proteome</keyword>
<name>A0A3G8ZHR8_9ACTN</name>
<evidence type="ECO:0008006" key="4">
    <source>
        <dbReference type="Google" id="ProtNLM"/>
    </source>
</evidence>
<organism evidence="2 3">
    <name type="scientific">Nakamurella antarctica</name>
    <dbReference type="NCBI Taxonomy" id="1902245"/>
    <lineage>
        <taxon>Bacteria</taxon>
        <taxon>Bacillati</taxon>
        <taxon>Actinomycetota</taxon>
        <taxon>Actinomycetes</taxon>
        <taxon>Nakamurellales</taxon>
        <taxon>Nakamurellaceae</taxon>
        <taxon>Nakamurella</taxon>
    </lineage>
</organism>
<dbReference type="OrthoDB" id="3381205at2"/>
<feature type="signal peptide" evidence="1">
    <location>
        <begin position="1"/>
        <end position="22"/>
    </location>
</feature>
<evidence type="ECO:0000313" key="2">
    <source>
        <dbReference type="EMBL" id="AZI56922.1"/>
    </source>
</evidence>
<protein>
    <recommendedName>
        <fullName evidence="4">Septum formation-related domain-containing protein</fullName>
    </recommendedName>
</protein>
<keyword evidence="1" id="KW-0732">Signal</keyword>
<proteinExistence type="predicted"/>
<accession>A0A3G8ZHR8</accession>
<dbReference type="AlphaFoldDB" id="A0A3G8ZHR8"/>
<dbReference type="Proteomes" id="UP000268084">
    <property type="component" value="Chromosome"/>
</dbReference>
<gene>
    <name evidence="2" type="ORF">EH165_00785</name>
</gene>
<dbReference type="RefSeq" id="WP_124797607.1">
    <property type="nucleotide sequence ID" value="NZ_CP034170.1"/>
</dbReference>
<reference evidence="2 3" key="2">
    <citation type="submission" date="2018-12" db="EMBL/GenBank/DDBJ databases">
        <title>Nakamurella antarcticus sp. nov., isolated from Antarctica South Shetland Islands soil.</title>
        <authorList>
            <person name="Peng F."/>
        </authorList>
    </citation>
    <scope>NUCLEOTIDE SEQUENCE [LARGE SCALE GENOMIC DNA]</scope>
    <source>
        <strain evidence="2 3">S14-144</strain>
    </source>
</reference>
<reference evidence="2 3" key="1">
    <citation type="submission" date="2018-11" db="EMBL/GenBank/DDBJ databases">
        <authorList>
            <person name="Da X."/>
        </authorList>
    </citation>
    <scope>NUCLEOTIDE SEQUENCE [LARGE SCALE GENOMIC DNA]</scope>
    <source>
        <strain evidence="2 3">S14-144</strain>
    </source>
</reference>